<keyword evidence="7" id="KW-0449">Lipoprotein</keyword>
<evidence type="ECO:0000256" key="1">
    <source>
        <dbReference type="ARBA" id="ARBA00004635"/>
    </source>
</evidence>
<dbReference type="InterPro" id="IPR046953">
    <property type="entry name" value="Spore_GerAC-like_C"/>
</dbReference>
<feature type="domain" description="Spore germination protein N-terminal" evidence="10">
    <location>
        <begin position="27"/>
        <end position="163"/>
    </location>
</feature>
<dbReference type="NCBIfam" id="TIGR02887">
    <property type="entry name" value="spore_ger_x_C"/>
    <property type="match status" value="1"/>
</dbReference>
<comment type="similarity">
    <text evidence="2">Belongs to the GerABKC lipoprotein family.</text>
</comment>
<name>A0A6B8RTX8_9BACL</name>
<keyword evidence="12" id="KW-1185">Reference proteome</keyword>
<keyword evidence="3" id="KW-0309">Germination</keyword>
<evidence type="ECO:0000259" key="9">
    <source>
        <dbReference type="Pfam" id="PF05504"/>
    </source>
</evidence>
<evidence type="ECO:0000313" key="12">
    <source>
        <dbReference type="Proteomes" id="UP000426246"/>
    </source>
</evidence>
<evidence type="ECO:0000256" key="3">
    <source>
        <dbReference type="ARBA" id="ARBA00022544"/>
    </source>
</evidence>
<dbReference type="Gene3D" id="3.30.300.210">
    <property type="entry name" value="Nutrient germinant receptor protein C, domain 3"/>
    <property type="match status" value="1"/>
</dbReference>
<evidence type="ECO:0000256" key="8">
    <source>
        <dbReference type="SAM" id="Coils"/>
    </source>
</evidence>
<evidence type="ECO:0000256" key="7">
    <source>
        <dbReference type="ARBA" id="ARBA00023288"/>
    </source>
</evidence>
<feature type="domain" description="Spore germination GerAC-like C-terminal" evidence="9">
    <location>
        <begin position="223"/>
        <end position="363"/>
    </location>
</feature>
<dbReference type="PANTHER" id="PTHR35789:SF1">
    <property type="entry name" value="SPORE GERMINATION PROTEIN B3"/>
    <property type="match status" value="1"/>
</dbReference>
<comment type="subcellular location">
    <subcellularLocation>
        <location evidence="1">Membrane</location>
        <topology evidence="1">Lipid-anchor</topology>
    </subcellularLocation>
</comment>
<evidence type="ECO:0000256" key="4">
    <source>
        <dbReference type="ARBA" id="ARBA00022729"/>
    </source>
</evidence>
<dbReference type="GO" id="GO:0016020">
    <property type="term" value="C:membrane"/>
    <property type="evidence" value="ECO:0007669"/>
    <property type="project" value="UniProtKB-SubCell"/>
</dbReference>
<dbReference type="Proteomes" id="UP000426246">
    <property type="component" value="Chromosome"/>
</dbReference>
<evidence type="ECO:0000259" key="10">
    <source>
        <dbReference type="Pfam" id="PF25198"/>
    </source>
</evidence>
<dbReference type="RefSeq" id="WP_155705119.1">
    <property type="nucleotide sequence ID" value="NZ_CP034235.1"/>
</dbReference>
<dbReference type="GO" id="GO:0009847">
    <property type="term" value="P:spore germination"/>
    <property type="evidence" value="ECO:0007669"/>
    <property type="project" value="InterPro"/>
</dbReference>
<proteinExistence type="inferred from homology"/>
<dbReference type="InterPro" id="IPR008844">
    <property type="entry name" value="Spore_GerAC-like"/>
</dbReference>
<feature type="coiled-coil region" evidence="8">
    <location>
        <begin position="293"/>
        <end position="327"/>
    </location>
</feature>
<gene>
    <name evidence="11" type="ORF">EHS13_35790</name>
</gene>
<accession>A0A6B8RTX8</accession>
<keyword evidence="6" id="KW-0564">Palmitate</keyword>
<dbReference type="Pfam" id="PF05504">
    <property type="entry name" value="Spore_GerAC"/>
    <property type="match status" value="1"/>
</dbReference>
<reference evidence="12" key="1">
    <citation type="submission" date="2018-11" db="EMBL/GenBank/DDBJ databases">
        <title>Complete genome sequence of Paenibacillus sp. ML311-T8.</title>
        <authorList>
            <person name="Nam Y.-D."/>
            <person name="Kang J."/>
            <person name="Chung W.-H."/>
            <person name="Park Y.S."/>
        </authorList>
    </citation>
    <scope>NUCLEOTIDE SEQUENCE [LARGE SCALE GENOMIC DNA]</scope>
    <source>
        <strain evidence="12">ML311-T8</strain>
    </source>
</reference>
<dbReference type="KEGG" id="ppsc:EHS13_35790"/>
<keyword evidence="8" id="KW-0175">Coiled coil</keyword>
<evidence type="ECO:0000256" key="2">
    <source>
        <dbReference type="ARBA" id="ARBA00007886"/>
    </source>
</evidence>
<dbReference type="InterPro" id="IPR038501">
    <property type="entry name" value="Spore_GerAC_C_sf"/>
</dbReference>
<evidence type="ECO:0000256" key="6">
    <source>
        <dbReference type="ARBA" id="ARBA00023139"/>
    </source>
</evidence>
<dbReference type="Pfam" id="PF25198">
    <property type="entry name" value="Spore_GerAC_N"/>
    <property type="match status" value="1"/>
</dbReference>
<keyword evidence="4" id="KW-0732">Signal</keyword>
<dbReference type="OrthoDB" id="9816067at2"/>
<keyword evidence="5" id="KW-0472">Membrane</keyword>
<dbReference type="AlphaFoldDB" id="A0A6B8RTX8"/>
<evidence type="ECO:0000256" key="5">
    <source>
        <dbReference type="ARBA" id="ARBA00023136"/>
    </source>
</evidence>
<evidence type="ECO:0000313" key="11">
    <source>
        <dbReference type="EMBL" id="QGQ99851.1"/>
    </source>
</evidence>
<dbReference type="PANTHER" id="PTHR35789">
    <property type="entry name" value="SPORE GERMINATION PROTEIN B3"/>
    <property type="match status" value="1"/>
</dbReference>
<dbReference type="InterPro" id="IPR057336">
    <property type="entry name" value="GerAC_N"/>
</dbReference>
<sequence>MFRRLRYGISCCLLIWTTVVCTSCMDIIELRSEAFLIGMGIDTGDSADELQVSVIEVLLSPSQSSEGAEAAGGTMSKGKSGGGGQYRVITSNGDSMADCLRDIRLKLQKKLVLSKISYIVFSEAAARKGIKKEIDFLARASDFDQTAHLFVSEGKAADLLQKDQGKLLDFTTKGYSFLPAYLASEFWRVGVRMLNNGLESAALNRININGDILIFEGESYLLQDKLAYSLSTRDSKFTNILLNKKSGGLYISAYDPAQTTLEISHLARKTKYERKHVQLSYKLRAWVIESGVRKEIQNKAEIEQAAAKRIQKKLQQLLQETKELGIDMLGIGEKFRQRNWNTTDWHEQIKKLDIGVEVKVEILSGSGKSDFEK</sequence>
<dbReference type="EMBL" id="CP034235">
    <property type="protein sequence ID" value="QGQ99851.1"/>
    <property type="molecule type" value="Genomic_DNA"/>
</dbReference>
<organism evidence="11 12">
    <name type="scientific">Paenibacillus psychroresistens</name>
    <dbReference type="NCBI Taxonomy" id="1778678"/>
    <lineage>
        <taxon>Bacteria</taxon>
        <taxon>Bacillati</taxon>
        <taxon>Bacillota</taxon>
        <taxon>Bacilli</taxon>
        <taxon>Bacillales</taxon>
        <taxon>Paenibacillaceae</taxon>
        <taxon>Paenibacillus</taxon>
    </lineage>
</organism>
<protein>
    <submittedName>
        <fullName evidence="11">Ger(X)C family spore germination protein</fullName>
    </submittedName>
</protein>